<dbReference type="EMBL" id="JAZDUA010000318">
    <property type="protein sequence ID" value="KAK7794779.1"/>
    <property type="molecule type" value="Genomic_DNA"/>
</dbReference>
<feature type="compositionally biased region" description="Low complexity" evidence="1">
    <location>
        <begin position="39"/>
        <end position="49"/>
    </location>
</feature>
<accession>A0AAN9VNY2</accession>
<evidence type="ECO:0000313" key="3">
    <source>
        <dbReference type="Proteomes" id="UP001378592"/>
    </source>
</evidence>
<organism evidence="2 3">
    <name type="scientific">Gryllus longicercus</name>
    <dbReference type="NCBI Taxonomy" id="2509291"/>
    <lineage>
        <taxon>Eukaryota</taxon>
        <taxon>Metazoa</taxon>
        <taxon>Ecdysozoa</taxon>
        <taxon>Arthropoda</taxon>
        <taxon>Hexapoda</taxon>
        <taxon>Insecta</taxon>
        <taxon>Pterygota</taxon>
        <taxon>Neoptera</taxon>
        <taxon>Polyneoptera</taxon>
        <taxon>Orthoptera</taxon>
        <taxon>Ensifera</taxon>
        <taxon>Gryllidea</taxon>
        <taxon>Grylloidea</taxon>
        <taxon>Gryllidae</taxon>
        <taxon>Gryllinae</taxon>
        <taxon>Gryllus</taxon>
    </lineage>
</organism>
<evidence type="ECO:0000313" key="2">
    <source>
        <dbReference type="EMBL" id="KAK7794779.1"/>
    </source>
</evidence>
<gene>
    <name evidence="2" type="ORF">R5R35_004120</name>
</gene>
<dbReference type="AlphaFoldDB" id="A0AAN9VNY2"/>
<protein>
    <submittedName>
        <fullName evidence="2">Uncharacterized protein</fullName>
    </submittedName>
</protein>
<keyword evidence="3" id="KW-1185">Reference proteome</keyword>
<name>A0AAN9VNY2_9ORTH</name>
<sequence length="162" mass="17224">MPSSAAALPATGAFWAGDATSARGRRLSELLAPPPPPLGSSASSGSGSSSGASSLLRHYIDPWDLENYAYLRRQDAAAAGCCSSTPALESSQSDFSYIPGSLEYPYPPPAVDEEPFYNAARTLRKTSSVMRRHSAAAAPNMHAGESRQLSSRCHEYHECFVL</sequence>
<feature type="region of interest" description="Disordered" evidence="1">
    <location>
        <begin position="25"/>
        <end position="49"/>
    </location>
</feature>
<evidence type="ECO:0000256" key="1">
    <source>
        <dbReference type="SAM" id="MobiDB-lite"/>
    </source>
</evidence>
<dbReference type="Proteomes" id="UP001378592">
    <property type="component" value="Unassembled WGS sequence"/>
</dbReference>
<comment type="caution">
    <text evidence="2">The sequence shown here is derived from an EMBL/GenBank/DDBJ whole genome shotgun (WGS) entry which is preliminary data.</text>
</comment>
<reference evidence="2 3" key="1">
    <citation type="submission" date="2024-03" db="EMBL/GenBank/DDBJ databases">
        <title>The genome assembly and annotation of the cricket Gryllus longicercus Weissman &amp; Gray.</title>
        <authorList>
            <person name="Szrajer S."/>
            <person name="Gray D."/>
            <person name="Ylla G."/>
        </authorList>
    </citation>
    <scope>NUCLEOTIDE SEQUENCE [LARGE SCALE GENOMIC DNA]</scope>
    <source>
        <strain evidence="2">DAG 2021-001</strain>
        <tissue evidence="2">Whole body minus gut</tissue>
    </source>
</reference>
<proteinExistence type="predicted"/>